<dbReference type="Gene3D" id="3.80.10.10">
    <property type="entry name" value="Ribonuclease Inhibitor"/>
    <property type="match status" value="1"/>
</dbReference>
<name>A0A137NVU9_CONC2</name>
<organism evidence="1 2">
    <name type="scientific">Conidiobolus coronatus (strain ATCC 28846 / CBS 209.66 / NRRL 28638)</name>
    <name type="common">Delacroixia coronata</name>
    <dbReference type="NCBI Taxonomy" id="796925"/>
    <lineage>
        <taxon>Eukaryota</taxon>
        <taxon>Fungi</taxon>
        <taxon>Fungi incertae sedis</taxon>
        <taxon>Zoopagomycota</taxon>
        <taxon>Entomophthoromycotina</taxon>
        <taxon>Entomophthoromycetes</taxon>
        <taxon>Entomophthorales</taxon>
        <taxon>Ancylistaceae</taxon>
        <taxon>Conidiobolus</taxon>
    </lineage>
</organism>
<dbReference type="Proteomes" id="UP000070444">
    <property type="component" value="Unassembled WGS sequence"/>
</dbReference>
<evidence type="ECO:0000313" key="1">
    <source>
        <dbReference type="EMBL" id="KXN66933.1"/>
    </source>
</evidence>
<sequence>MNDCKVKWENILIFPELINNLDLRTLAEVSLVSILVRAKLKPTIFKRIKFNTIDFTRYMDNVNNLIWVYFFEKYGFMSRVSNLEAPDKSTYKELKLDSTINEFESTLAEVKQLVKVCNFYDIGKAGYYMLPMFSLFENLTTLKLQNSLVSLKAFCKLSKCLKCLESIEFIRITFIKTLSEELQHIDIKFPVNLKKLTFIVVGINSVQSISPYNFLFDKNDTRASEDFSLFPISIPSLKCFTYSQGGYRDSGLNQFLAGNPQLECLSINTNTIDQYKADYFSNLKKLIIEDNYIDGDITLTNIDSIEELEFKFLERNLFHFIQKLCLMSVNLNRLTFMLDINEETMPRLLNFVENIVSNCNRLKVLKLNIIDKCDDPIKLSNLNNVELLIICSHLNNLILFDFNCINNLKRVEFHYHRTLINKGSVKDKLLSIKNWKFRFLDKCVKGYKIK</sequence>
<gene>
    <name evidence="1" type="ORF">CONCODRAFT_19948</name>
</gene>
<keyword evidence="2" id="KW-1185">Reference proteome</keyword>
<accession>A0A137NVU9</accession>
<proteinExistence type="predicted"/>
<evidence type="ECO:0000313" key="2">
    <source>
        <dbReference type="Proteomes" id="UP000070444"/>
    </source>
</evidence>
<protein>
    <recommendedName>
        <fullName evidence="3">RNI-like protein</fullName>
    </recommendedName>
</protein>
<evidence type="ECO:0008006" key="3">
    <source>
        <dbReference type="Google" id="ProtNLM"/>
    </source>
</evidence>
<dbReference type="EMBL" id="KQ964675">
    <property type="protein sequence ID" value="KXN66933.1"/>
    <property type="molecule type" value="Genomic_DNA"/>
</dbReference>
<dbReference type="AlphaFoldDB" id="A0A137NVU9"/>
<reference evidence="1 2" key="1">
    <citation type="journal article" date="2015" name="Genome Biol. Evol.">
        <title>Phylogenomic analyses indicate that early fungi evolved digesting cell walls of algal ancestors of land plants.</title>
        <authorList>
            <person name="Chang Y."/>
            <person name="Wang S."/>
            <person name="Sekimoto S."/>
            <person name="Aerts A.L."/>
            <person name="Choi C."/>
            <person name="Clum A."/>
            <person name="LaButti K.M."/>
            <person name="Lindquist E.A."/>
            <person name="Yee Ngan C."/>
            <person name="Ohm R.A."/>
            <person name="Salamov A.A."/>
            <person name="Grigoriev I.V."/>
            <person name="Spatafora J.W."/>
            <person name="Berbee M.L."/>
        </authorList>
    </citation>
    <scope>NUCLEOTIDE SEQUENCE [LARGE SCALE GENOMIC DNA]</scope>
    <source>
        <strain evidence="1 2">NRRL 28638</strain>
    </source>
</reference>
<dbReference type="InterPro" id="IPR032675">
    <property type="entry name" value="LRR_dom_sf"/>
</dbReference>